<dbReference type="Proteomes" id="UP000294914">
    <property type="component" value="Unassembled WGS sequence"/>
</dbReference>
<reference evidence="2 3" key="1">
    <citation type="submission" date="2019-03" db="EMBL/GenBank/DDBJ databases">
        <title>Genomic Encyclopedia of Type Strains, Phase IV (KMG-IV): sequencing the most valuable type-strain genomes for metagenomic binning, comparative biology and taxonomic classification.</title>
        <authorList>
            <person name="Goeker M."/>
        </authorList>
    </citation>
    <scope>NUCLEOTIDE SEQUENCE [LARGE SCALE GENOMIC DNA]</scope>
    <source>
        <strain evidence="2 3">DSM 16326</strain>
    </source>
</reference>
<comment type="caution">
    <text evidence="2">The sequence shown here is derived from an EMBL/GenBank/DDBJ whole genome shotgun (WGS) entry which is preliminary data.</text>
</comment>
<name>A0A4R8IK53_9GAMM</name>
<gene>
    <name evidence="2" type="ORF">EDC23_1857</name>
</gene>
<dbReference type="Gene3D" id="3.40.50.10190">
    <property type="entry name" value="BRCT domain"/>
    <property type="match status" value="1"/>
</dbReference>
<proteinExistence type="predicted"/>
<evidence type="ECO:0000313" key="2">
    <source>
        <dbReference type="EMBL" id="TDY01111.1"/>
    </source>
</evidence>
<dbReference type="SUPFAM" id="SSF52113">
    <property type="entry name" value="BRCT domain"/>
    <property type="match status" value="1"/>
</dbReference>
<dbReference type="InterPro" id="IPR036420">
    <property type="entry name" value="BRCT_dom_sf"/>
</dbReference>
<dbReference type="RefSeq" id="WP_134083778.1">
    <property type="nucleotide sequence ID" value="NZ_SOQX01000004.1"/>
</dbReference>
<dbReference type="PROSITE" id="PS50172">
    <property type="entry name" value="BRCT"/>
    <property type="match status" value="1"/>
</dbReference>
<feature type="domain" description="BRCT" evidence="1">
    <location>
        <begin position="110"/>
        <end position="197"/>
    </location>
</feature>
<dbReference type="OrthoDB" id="5451971at2"/>
<dbReference type="Pfam" id="PF00533">
    <property type="entry name" value="BRCT"/>
    <property type="match status" value="1"/>
</dbReference>
<organism evidence="2 3">
    <name type="scientific">Thiohalophilus thiocyanatoxydans</name>
    <dbReference type="NCBI Taxonomy" id="381308"/>
    <lineage>
        <taxon>Bacteria</taxon>
        <taxon>Pseudomonadati</taxon>
        <taxon>Pseudomonadota</taxon>
        <taxon>Gammaproteobacteria</taxon>
        <taxon>Thiohalomonadales</taxon>
        <taxon>Thiohalophilaceae</taxon>
        <taxon>Thiohalophilus</taxon>
    </lineage>
</organism>
<sequence>MDIFTKFNRKSIDDRQIDTLIGLSKGMVADGRINQAEAEALLNWLMQSRQASNNPIILNLLEKVSTMLEDGVLDDEESAELFSILRKVSGDSSEIGEVAKSTSLPINKPDPEIIFVGMSFIFTGTCAYGTRKQCQEAIESLGGINAKSVTKSLNYLVLGTYVTDSWVHENYGRKIEKAMRYRDDGVPLVITTEEHWINSGNLG</sequence>
<dbReference type="CDD" id="cd17748">
    <property type="entry name" value="BRCT_DNA_ligase_like"/>
    <property type="match status" value="1"/>
</dbReference>
<dbReference type="EMBL" id="SOQX01000004">
    <property type="protein sequence ID" value="TDY01111.1"/>
    <property type="molecule type" value="Genomic_DNA"/>
</dbReference>
<dbReference type="AlphaFoldDB" id="A0A4R8IK53"/>
<evidence type="ECO:0000259" key="1">
    <source>
        <dbReference type="PROSITE" id="PS50172"/>
    </source>
</evidence>
<dbReference type="InterPro" id="IPR001357">
    <property type="entry name" value="BRCT_dom"/>
</dbReference>
<accession>A0A4R8IK53</accession>
<keyword evidence="3" id="KW-1185">Reference proteome</keyword>
<evidence type="ECO:0000313" key="3">
    <source>
        <dbReference type="Proteomes" id="UP000294914"/>
    </source>
</evidence>
<protein>
    <submittedName>
        <fullName evidence="2">BRCA1 C Terminus (BRCT) protein</fullName>
    </submittedName>
</protein>